<evidence type="ECO:0000313" key="2">
    <source>
        <dbReference type="EMBL" id="MXU66811.1"/>
    </source>
</evidence>
<organism evidence="2 3">
    <name type="scientific">Oceanomicrobium pacificus</name>
    <dbReference type="NCBI Taxonomy" id="2692916"/>
    <lineage>
        <taxon>Bacteria</taxon>
        <taxon>Pseudomonadati</taxon>
        <taxon>Pseudomonadota</taxon>
        <taxon>Alphaproteobacteria</taxon>
        <taxon>Rhodobacterales</taxon>
        <taxon>Paracoccaceae</taxon>
        <taxon>Oceanomicrobium</taxon>
    </lineage>
</organism>
<feature type="signal peptide" evidence="1">
    <location>
        <begin position="1"/>
        <end position="26"/>
    </location>
</feature>
<dbReference type="Proteomes" id="UP000436016">
    <property type="component" value="Unassembled WGS sequence"/>
</dbReference>
<evidence type="ECO:0000256" key="1">
    <source>
        <dbReference type="SAM" id="SignalP"/>
    </source>
</evidence>
<accession>A0A6B0U7G8</accession>
<keyword evidence="1" id="KW-0732">Signal</keyword>
<dbReference type="AlphaFoldDB" id="A0A6B0U7G8"/>
<sequence length="209" mass="22986">MTNLGGLPMIRAIAAIVLLTLLGACADNTASPPEEIARAAYQSGEPPYIEVLSMVSEKTGQSDHTGVVVNAPSQRVLYDPAGNFKHPSMPHKGDVFYGASDRMVDYYKRFHARFGFYVQSQKVYVSASEAEQFLREIESRPPTRNVFCGASTASVLRTAPSFSDYMSAWFLPETVRINVSRMPNVVTTDFYENDRGKNLVISSADTAAE</sequence>
<comment type="caution">
    <text evidence="2">The sequence shown here is derived from an EMBL/GenBank/DDBJ whole genome shotgun (WGS) entry which is preliminary data.</text>
</comment>
<evidence type="ECO:0008006" key="4">
    <source>
        <dbReference type="Google" id="ProtNLM"/>
    </source>
</evidence>
<name>A0A6B0U7G8_9RHOB</name>
<dbReference type="EMBL" id="WUWG01000008">
    <property type="protein sequence ID" value="MXU66811.1"/>
    <property type="molecule type" value="Genomic_DNA"/>
</dbReference>
<evidence type="ECO:0000313" key="3">
    <source>
        <dbReference type="Proteomes" id="UP000436016"/>
    </source>
</evidence>
<feature type="chain" id="PRO_5025640788" description="Lipoprotein" evidence="1">
    <location>
        <begin position="27"/>
        <end position="209"/>
    </location>
</feature>
<dbReference type="RefSeq" id="WP_160856479.1">
    <property type="nucleotide sequence ID" value="NZ_WUWG01000008.1"/>
</dbReference>
<reference evidence="2 3" key="1">
    <citation type="submission" date="2019-12" db="EMBL/GenBank/DDBJ databases">
        <title>Strain KN286 was isolated from seawater, which was collected from Caroline Seamount in the tropical western Pacific.</title>
        <authorList>
            <person name="Wang Q."/>
        </authorList>
    </citation>
    <scope>NUCLEOTIDE SEQUENCE [LARGE SCALE GENOMIC DNA]</scope>
    <source>
        <strain evidence="2 3">KN286</strain>
    </source>
</reference>
<keyword evidence="3" id="KW-1185">Reference proteome</keyword>
<protein>
    <recommendedName>
        <fullName evidence="4">Lipoprotein</fullName>
    </recommendedName>
</protein>
<proteinExistence type="predicted"/>
<gene>
    <name evidence="2" type="ORF">GSH16_15280</name>
</gene>